<dbReference type="PROSITE" id="PS52016">
    <property type="entry name" value="TONB_DEPENDENT_REC_3"/>
    <property type="match status" value="1"/>
</dbReference>
<evidence type="ECO:0000256" key="4">
    <source>
        <dbReference type="ARBA" id="ARBA00022496"/>
    </source>
</evidence>
<evidence type="ECO:0000256" key="10">
    <source>
        <dbReference type="ARBA" id="ARBA00023237"/>
    </source>
</evidence>
<dbReference type="Proteomes" id="UP001059971">
    <property type="component" value="Chromosome 1"/>
</dbReference>
<dbReference type="InterPro" id="IPR012910">
    <property type="entry name" value="Plug_dom"/>
</dbReference>
<dbReference type="SUPFAM" id="SSF56935">
    <property type="entry name" value="Porins"/>
    <property type="match status" value="1"/>
</dbReference>
<keyword evidence="2 11" id="KW-0813">Transport</keyword>
<keyword evidence="7" id="KW-0406">Ion transport</keyword>
<dbReference type="InterPro" id="IPR036942">
    <property type="entry name" value="Beta-barrel_TonB_sf"/>
</dbReference>
<evidence type="ECO:0000256" key="1">
    <source>
        <dbReference type="ARBA" id="ARBA00004571"/>
    </source>
</evidence>
<name>A0ABM7FXE6_9SPHN</name>
<proteinExistence type="inferred from homology"/>
<gene>
    <name evidence="15" type="ORF">SBA_ch1_20020</name>
</gene>
<evidence type="ECO:0000313" key="16">
    <source>
        <dbReference type="Proteomes" id="UP001059971"/>
    </source>
</evidence>
<sequence>MATSSSASEGLPDIVVTAQKRAQTLQEVPVSVAVISADSLREDRITTVTGLATAVPNLAVSATPFQPFVAIRGLGSGGGSRALEQSVATYIDGVYAGRPNQFLNPYFDVERVEVVRGPQGVLFGINANAGGINIVNKKADTGKFEGYVSAGYEFANQGYNFEGGVSVPVSPTLGLRVAGRIGRDGAYLDNLVSGKEDGQEDHEIGRAILSWRPDSPFKADLGYEYSSSDRQGTTFQSAYVVPGVFDPVEDGDVDYDHTTPAGSPNRTKIKSHNVSLNMSYDTDIGTFSSSTGYSAFKYSQSLTPPGTAFVGTVYADEKFKQFYQEVRLASSDKGAFQYIVGGTYLHQSDSIPQGLDVSFAAFGAPGLTSAVRNDFQLKNDTIAAFVQGTYKFTPELSLTAGVRYSTVKKDVDYTISAASFGDPLTGYTFNPMSAVLNGNFGWMTYVNPADPSTVRPTFISRSRRFNAWNPSVSVNWEFSRRLSAYASFTTGTKSGGFNDQEKSGLVPENGFVTDPFAFNSEKARNVEAGFKFAGPRARFNAAVFHSKYKDMQVSQPIGNGVVTSNAGSAHATGVELDAQVLVADGLTLSGDFAYVDGKYDDFPGAGCIPGVPCNPATTNGAGGTLIGLPKVTGSARAVYEVNISGDLNLRLQGRAYYNDGAQWTAVHDPKTRTPSYWTFDAGVTLAQDDKGWSLSLLGKNLSNEVVQGYLLPALSPVFGYQVVVSPGRQFFLDLRYTF</sequence>
<evidence type="ECO:0000259" key="13">
    <source>
        <dbReference type="Pfam" id="PF00593"/>
    </source>
</evidence>
<keyword evidence="16" id="KW-1185">Reference proteome</keyword>
<keyword evidence="15" id="KW-0675">Receptor</keyword>
<evidence type="ECO:0000256" key="7">
    <source>
        <dbReference type="ARBA" id="ARBA00023065"/>
    </source>
</evidence>
<keyword evidence="4" id="KW-0410">Iron transport</keyword>
<feature type="domain" description="TonB-dependent receptor plug" evidence="14">
    <location>
        <begin position="25"/>
        <end position="130"/>
    </location>
</feature>
<evidence type="ECO:0000256" key="11">
    <source>
        <dbReference type="PROSITE-ProRule" id="PRU01360"/>
    </source>
</evidence>
<dbReference type="Pfam" id="PF00593">
    <property type="entry name" value="TonB_dep_Rec_b-barrel"/>
    <property type="match status" value="1"/>
</dbReference>
<keyword evidence="3 11" id="KW-1134">Transmembrane beta strand</keyword>
<evidence type="ECO:0000259" key="14">
    <source>
        <dbReference type="Pfam" id="PF07715"/>
    </source>
</evidence>
<keyword evidence="10 11" id="KW-0998">Cell outer membrane</keyword>
<comment type="subcellular location">
    <subcellularLocation>
        <location evidence="1 11">Cell outer membrane</location>
        <topology evidence="1 11">Multi-pass membrane protein</topology>
    </subcellularLocation>
</comment>
<protein>
    <submittedName>
        <fullName evidence="15">TonB-dependent receptor</fullName>
    </submittedName>
</protein>
<evidence type="ECO:0000256" key="2">
    <source>
        <dbReference type="ARBA" id="ARBA00022448"/>
    </source>
</evidence>
<keyword evidence="5 11" id="KW-0812">Transmembrane</keyword>
<evidence type="ECO:0000256" key="8">
    <source>
        <dbReference type="ARBA" id="ARBA00023077"/>
    </source>
</evidence>
<keyword evidence="8 12" id="KW-0798">TonB box</keyword>
<evidence type="ECO:0000313" key="15">
    <source>
        <dbReference type="EMBL" id="BBF69802.1"/>
    </source>
</evidence>
<dbReference type="PANTHER" id="PTHR32552:SF81">
    <property type="entry name" value="TONB-DEPENDENT OUTER MEMBRANE RECEPTOR"/>
    <property type="match status" value="1"/>
</dbReference>
<reference evidence="15" key="1">
    <citation type="submission" date="2018-07" db="EMBL/GenBank/DDBJ databases">
        <title>Complete genome sequence of Sphingomonas bisphenolicum strain AO1, a bisphenol A degradative bacterium isolated from Japanese farm field.</title>
        <authorList>
            <person name="Murakami M."/>
            <person name="Koh M."/>
            <person name="Koba S."/>
            <person name="Matsumura Y."/>
        </authorList>
    </citation>
    <scope>NUCLEOTIDE SEQUENCE</scope>
    <source>
        <strain evidence="15">AO1</strain>
    </source>
</reference>
<dbReference type="InterPro" id="IPR000531">
    <property type="entry name" value="Beta-barrel_TonB"/>
</dbReference>
<dbReference type="EMBL" id="AP018817">
    <property type="protein sequence ID" value="BBF69802.1"/>
    <property type="molecule type" value="Genomic_DNA"/>
</dbReference>
<keyword evidence="9 11" id="KW-0472">Membrane</keyword>
<evidence type="ECO:0000256" key="3">
    <source>
        <dbReference type="ARBA" id="ARBA00022452"/>
    </source>
</evidence>
<evidence type="ECO:0000256" key="5">
    <source>
        <dbReference type="ARBA" id="ARBA00022692"/>
    </source>
</evidence>
<feature type="domain" description="TonB-dependent receptor-like beta-barrel" evidence="13">
    <location>
        <begin position="227"/>
        <end position="701"/>
    </location>
</feature>
<dbReference type="InterPro" id="IPR039426">
    <property type="entry name" value="TonB-dep_rcpt-like"/>
</dbReference>
<dbReference type="Pfam" id="PF07715">
    <property type="entry name" value="Plug"/>
    <property type="match status" value="1"/>
</dbReference>
<comment type="similarity">
    <text evidence="11 12">Belongs to the TonB-dependent receptor family.</text>
</comment>
<evidence type="ECO:0000256" key="9">
    <source>
        <dbReference type="ARBA" id="ARBA00023136"/>
    </source>
</evidence>
<dbReference type="PANTHER" id="PTHR32552">
    <property type="entry name" value="FERRICHROME IRON RECEPTOR-RELATED"/>
    <property type="match status" value="1"/>
</dbReference>
<dbReference type="Gene3D" id="2.40.170.20">
    <property type="entry name" value="TonB-dependent receptor, beta-barrel domain"/>
    <property type="match status" value="1"/>
</dbReference>
<keyword evidence="6" id="KW-0408">Iron</keyword>
<evidence type="ECO:0000256" key="6">
    <source>
        <dbReference type="ARBA" id="ARBA00023004"/>
    </source>
</evidence>
<accession>A0ABM7FXE6</accession>
<organism evidence="15 16">
    <name type="scientific">Sphingomonas bisphenolicum</name>
    <dbReference type="NCBI Taxonomy" id="296544"/>
    <lineage>
        <taxon>Bacteria</taxon>
        <taxon>Pseudomonadati</taxon>
        <taxon>Pseudomonadota</taxon>
        <taxon>Alphaproteobacteria</taxon>
        <taxon>Sphingomonadales</taxon>
        <taxon>Sphingomonadaceae</taxon>
        <taxon>Sphingomonas</taxon>
    </lineage>
</organism>
<evidence type="ECO:0000256" key="12">
    <source>
        <dbReference type="RuleBase" id="RU003357"/>
    </source>
</evidence>